<dbReference type="InterPro" id="IPR003591">
    <property type="entry name" value="Leu-rich_rpt_typical-subtyp"/>
</dbReference>
<dbReference type="EnsemblMetazoa" id="AALFPA23_023274.R34617">
    <property type="protein sequence ID" value="AALFPA23_023274.P34617"/>
    <property type="gene ID" value="AALFPA23_023274"/>
</dbReference>
<proteinExistence type="predicted"/>
<keyword evidence="5" id="KW-1185">Reference proteome</keyword>
<dbReference type="SUPFAM" id="SSF52058">
    <property type="entry name" value="L domain-like"/>
    <property type="match status" value="1"/>
</dbReference>
<evidence type="ECO:0000256" key="3">
    <source>
        <dbReference type="SAM" id="Coils"/>
    </source>
</evidence>
<dbReference type="Pfam" id="PF13855">
    <property type="entry name" value="LRR_8"/>
    <property type="match status" value="2"/>
</dbReference>
<dbReference type="PROSITE" id="PS51450">
    <property type="entry name" value="LRR"/>
    <property type="match status" value="1"/>
</dbReference>
<dbReference type="PANTHER" id="PTHR45712:SF22">
    <property type="entry name" value="INSULIN-LIKE GROWTH FACTOR-BINDING PROTEIN COMPLEX ACID LABILE SUBUNIT"/>
    <property type="match status" value="1"/>
</dbReference>
<accession>A0ABM2A0C1</accession>
<evidence type="ECO:0008006" key="6">
    <source>
        <dbReference type="Google" id="ProtNLM"/>
    </source>
</evidence>
<evidence type="ECO:0000313" key="5">
    <source>
        <dbReference type="Proteomes" id="UP000069940"/>
    </source>
</evidence>
<evidence type="ECO:0000256" key="1">
    <source>
        <dbReference type="ARBA" id="ARBA00022614"/>
    </source>
</evidence>
<feature type="coiled-coil region" evidence="3">
    <location>
        <begin position="486"/>
        <end position="534"/>
    </location>
</feature>
<organism evidence="4 5">
    <name type="scientific">Aedes albopictus</name>
    <name type="common">Asian tiger mosquito</name>
    <name type="synonym">Stegomyia albopicta</name>
    <dbReference type="NCBI Taxonomy" id="7160"/>
    <lineage>
        <taxon>Eukaryota</taxon>
        <taxon>Metazoa</taxon>
        <taxon>Ecdysozoa</taxon>
        <taxon>Arthropoda</taxon>
        <taxon>Hexapoda</taxon>
        <taxon>Insecta</taxon>
        <taxon>Pterygota</taxon>
        <taxon>Neoptera</taxon>
        <taxon>Endopterygota</taxon>
        <taxon>Diptera</taxon>
        <taxon>Nematocera</taxon>
        <taxon>Culicoidea</taxon>
        <taxon>Culicidae</taxon>
        <taxon>Culicinae</taxon>
        <taxon>Aedini</taxon>
        <taxon>Aedes</taxon>
        <taxon>Stegomyia</taxon>
    </lineage>
</organism>
<keyword evidence="2" id="KW-0677">Repeat</keyword>
<dbReference type="RefSeq" id="XP_062708621.1">
    <property type="nucleotide sequence ID" value="XM_062852637.1"/>
</dbReference>
<dbReference type="PANTHER" id="PTHR45712">
    <property type="entry name" value="AGAP008170-PA"/>
    <property type="match status" value="1"/>
</dbReference>
<reference evidence="5" key="1">
    <citation type="journal article" date="2015" name="Proc. Natl. Acad. Sci. U.S.A.">
        <title>Genome sequence of the Asian Tiger mosquito, Aedes albopictus, reveals insights into its biology, genetics, and evolution.</title>
        <authorList>
            <person name="Chen X.G."/>
            <person name="Jiang X."/>
            <person name="Gu J."/>
            <person name="Xu M."/>
            <person name="Wu Y."/>
            <person name="Deng Y."/>
            <person name="Zhang C."/>
            <person name="Bonizzoni M."/>
            <person name="Dermauw W."/>
            <person name="Vontas J."/>
            <person name="Armbruster P."/>
            <person name="Huang X."/>
            <person name="Yang Y."/>
            <person name="Zhang H."/>
            <person name="He W."/>
            <person name="Peng H."/>
            <person name="Liu Y."/>
            <person name="Wu K."/>
            <person name="Chen J."/>
            <person name="Lirakis M."/>
            <person name="Topalis P."/>
            <person name="Van Leeuwen T."/>
            <person name="Hall A.B."/>
            <person name="Jiang X."/>
            <person name="Thorpe C."/>
            <person name="Mueller R.L."/>
            <person name="Sun C."/>
            <person name="Waterhouse R.M."/>
            <person name="Yan G."/>
            <person name="Tu Z.J."/>
            <person name="Fang X."/>
            <person name="James A.A."/>
        </authorList>
    </citation>
    <scope>NUCLEOTIDE SEQUENCE [LARGE SCALE GENOMIC DNA]</scope>
    <source>
        <strain evidence="5">Foshan</strain>
    </source>
</reference>
<evidence type="ECO:0000256" key="2">
    <source>
        <dbReference type="ARBA" id="ARBA00022737"/>
    </source>
</evidence>
<name>A0ABM2A0C1_AEDAL</name>
<dbReference type="GeneID" id="115263158"/>
<reference evidence="4" key="2">
    <citation type="submission" date="2025-05" db="UniProtKB">
        <authorList>
            <consortium name="EnsemblMetazoa"/>
        </authorList>
    </citation>
    <scope>IDENTIFICATION</scope>
    <source>
        <strain evidence="4">Foshan</strain>
    </source>
</reference>
<dbReference type="SMART" id="SM00369">
    <property type="entry name" value="LRR_TYP"/>
    <property type="match status" value="5"/>
</dbReference>
<dbReference type="Proteomes" id="UP000069940">
    <property type="component" value="Unassembled WGS sequence"/>
</dbReference>
<sequence length="546" mass="61307">MLISTFRLFIFLHMQSFSVSLAMQLKAVLFLCIFATLELVSSQATKTALPLNCVQTQQAGTCKLRSIKVLEKDVIDNNTRATAEKEIIFENSQLEYIPELVFNRFPQLESFRAIGVGLKKLSVDAFAKSPKLKHLDVSINSIGILPQDVFGACQNLEAVNMAQNRLHLFNGIELIGCNKLRQLNISTNQLIFINWDPLNDLRQLEQIDLSNNLISTVTIPRHVKRIVARNNHIHKLTTDKQSFIFLLEHLDASHNRLSNIHALTRFGKMTYIDLSYNRILSVDFALFKNMPSLVELNLAHNNIFAVTTSDVKLVPLESVDLSNNELSRLSVHDCRGFSQAQKLLLNNNYLVKFEVTKGATNFPRLQTVSLNGNDWACSDMEGMLTQLGAKKVAVKSNDEMCGSYQVKKRGLCCRDLGTTFDELVMLESQKLSEIFRADKDKVELSSTVKPSMTASQKQVAVPVVTVSTQQPISRYSEEVHDLSKSLRETMSRLAIAEAELKTVNGEKSSLKNSLDRAQNELKTLSEKLARCKSTVNQRTGQAVIID</sequence>
<dbReference type="InterPro" id="IPR001611">
    <property type="entry name" value="Leu-rich_rpt"/>
</dbReference>
<keyword evidence="3" id="KW-0175">Coiled coil</keyword>
<dbReference type="Gene3D" id="3.80.10.10">
    <property type="entry name" value="Ribonuclease Inhibitor"/>
    <property type="match status" value="1"/>
</dbReference>
<dbReference type="InterPro" id="IPR032675">
    <property type="entry name" value="LRR_dom_sf"/>
</dbReference>
<dbReference type="InterPro" id="IPR050333">
    <property type="entry name" value="SLRP"/>
</dbReference>
<evidence type="ECO:0000313" key="4">
    <source>
        <dbReference type="EnsemblMetazoa" id="AALFPA23_023274.P34617"/>
    </source>
</evidence>
<protein>
    <recommendedName>
        <fullName evidence="6">Membrane glycoprotein lig-1</fullName>
    </recommendedName>
</protein>
<keyword evidence="1" id="KW-0433">Leucine-rich repeat</keyword>